<sequence length="103" mass="11727">MSIILAIIGVLLMLLGLFIVLCNYVYLLKNYLNRKRNIDKFYSLIPLFGALLLLGGSFVLSVKFRVYFLLIFIFDPGTSMFLISVPHLIKEMCTTGKNDTQSK</sequence>
<proteinExistence type="predicted"/>
<dbReference type="EMBL" id="LAZR01033382">
    <property type="protein sequence ID" value="KKL48244.1"/>
    <property type="molecule type" value="Genomic_DNA"/>
</dbReference>
<reference evidence="2" key="1">
    <citation type="journal article" date="2015" name="Nature">
        <title>Complex archaea that bridge the gap between prokaryotes and eukaryotes.</title>
        <authorList>
            <person name="Spang A."/>
            <person name="Saw J.H."/>
            <person name="Jorgensen S.L."/>
            <person name="Zaremba-Niedzwiedzka K."/>
            <person name="Martijn J."/>
            <person name="Lind A.E."/>
            <person name="van Eijk R."/>
            <person name="Schleper C."/>
            <person name="Guy L."/>
            <person name="Ettema T.J."/>
        </authorList>
    </citation>
    <scope>NUCLEOTIDE SEQUENCE</scope>
</reference>
<evidence type="ECO:0000313" key="2">
    <source>
        <dbReference type="EMBL" id="KKL48244.1"/>
    </source>
</evidence>
<protein>
    <submittedName>
        <fullName evidence="2">Uncharacterized protein</fullName>
    </submittedName>
</protein>
<accession>A0A0F9CGN2</accession>
<organism evidence="2">
    <name type="scientific">marine sediment metagenome</name>
    <dbReference type="NCBI Taxonomy" id="412755"/>
    <lineage>
        <taxon>unclassified sequences</taxon>
        <taxon>metagenomes</taxon>
        <taxon>ecological metagenomes</taxon>
    </lineage>
</organism>
<evidence type="ECO:0000256" key="1">
    <source>
        <dbReference type="SAM" id="Phobius"/>
    </source>
</evidence>
<feature type="transmembrane region" description="Helical" evidence="1">
    <location>
        <begin position="66"/>
        <end position="89"/>
    </location>
</feature>
<feature type="transmembrane region" description="Helical" evidence="1">
    <location>
        <begin position="41"/>
        <end position="60"/>
    </location>
</feature>
<name>A0A0F9CGN2_9ZZZZ</name>
<feature type="transmembrane region" description="Helical" evidence="1">
    <location>
        <begin position="6"/>
        <end position="29"/>
    </location>
</feature>
<comment type="caution">
    <text evidence="2">The sequence shown here is derived from an EMBL/GenBank/DDBJ whole genome shotgun (WGS) entry which is preliminary data.</text>
</comment>
<keyword evidence="1" id="KW-0812">Transmembrane</keyword>
<keyword evidence="1" id="KW-0472">Membrane</keyword>
<gene>
    <name evidence="2" type="ORF">LCGC14_2327430</name>
</gene>
<keyword evidence="1" id="KW-1133">Transmembrane helix</keyword>
<dbReference type="AlphaFoldDB" id="A0A0F9CGN2"/>